<evidence type="ECO:0000313" key="2">
    <source>
        <dbReference type="EMBL" id="KAB1072081.1"/>
    </source>
</evidence>
<comment type="caution">
    <text evidence="2">The sequence shown here is derived from an EMBL/GenBank/DDBJ whole genome shotgun (WGS) entry which is preliminary data.</text>
</comment>
<protein>
    <submittedName>
        <fullName evidence="2">Uncharacterized protein</fullName>
    </submittedName>
</protein>
<feature type="transmembrane region" description="Helical" evidence="1">
    <location>
        <begin position="115"/>
        <end position="135"/>
    </location>
</feature>
<name>A0A6L3SPQ0_9HYPH</name>
<feature type="transmembrane region" description="Helical" evidence="1">
    <location>
        <begin position="88"/>
        <end position="109"/>
    </location>
</feature>
<accession>A0A6L3SPQ0</accession>
<proteinExistence type="predicted"/>
<keyword evidence="1" id="KW-0472">Membrane</keyword>
<keyword evidence="1" id="KW-1133">Transmembrane helix</keyword>
<evidence type="ECO:0000313" key="3">
    <source>
        <dbReference type="Proteomes" id="UP000474159"/>
    </source>
</evidence>
<gene>
    <name evidence="2" type="ORF">F6X53_28620</name>
</gene>
<feature type="transmembrane region" description="Helical" evidence="1">
    <location>
        <begin position="58"/>
        <end position="76"/>
    </location>
</feature>
<organism evidence="2 3">
    <name type="scientific">Methylobacterium soli</name>
    <dbReference type="NCBI Taxonomy" id="553447"/>
    <lineage>
        <taxon>Bacteria</taxon>
        <taxon>Pseudomonadati</taxon>
        <taxon>Pseudomonadota</taxon>
        <taxon>Alphaproteobacteria</taxon>
        <taxon>Hyphomicrobiales</taxon>
        <taxon>Methylobacteriaceae</taxon>
        <taxon>Methylobacterium</taxon>
    </lineage>
</organism>
<dbReference type="AlphaFoldDB" id="A0A6L3SPQ0"/>
<reference evidence="2 3" key="1">
    <citation type="submission" date="2019-09" db="EMBL/GenBank/DDBJ databases">
        <title>YIM 48816 draft genome.</title>
        <authorList>
            <person name="Jiang L."/>
        </authorList>
    </citation>
    <scope>NUCLEOTIDE SEQUENCE [LARGE SCALE GENOMIC DNA]</scope>
    <source>
        <strain evidence="2 3">YIM 48816</strain>
    </source>
</reference>
<dbReference type="Proteomes" id="UP000474159">
    <property type="component" value="Unassembled WGS sequence"/>
</dbReference>
<keyword evidence="1" id="KW-0812">Transmembrane</keyword>
<dbReference type="EMBL" id="VZZK01000051">
    <property type="protein sequence ID" value="KAB1072081.1"/>
    <property type="molecule type" value="Genomic_DNA"/>
</dbReference>
<evidence type="ECO:0000256" key="1">
    <source>
        <dbReference type="SAM" id="Phobius"/>
    </source>
</evidence>
<sequence length="143" mass="15064">MRAVALPLAVSAQSSRPLYAARPQRAILLLAALLALAGASILGQPAEAEPDLVRLLRFMALIKGAFAVAALAAGLWRLGRPVAGWRAAAYTLAPALMAGGALALWRLVWPGPASLGLHLGLLAFLVAALTDRDFIPWPRRRTS</sequence>
<dbReference type="RefSeq" id="WP_151004776.1">
    <property type="nucleotide sequence ID" value="NZ_BPQY01000345.1"/>
</dbReference>
<keyword evidence="3" id="KW-1185">Reference proteome</keyword>